<evidence type="ECO:0000313" key="15">
    <source>
        <dbReference type="Proteomes" id="UP000460718"/>
    </source>
</evidence>
<dbReference type="Proteomes" id="UP000429523">
    <property type="component" value="Unassembled WGS sequence"/>
</dbReference>
<dbReference type="EMBL" id="QXGE01001489">
    <property type="protein sequence ID" value="KAE9291975.1"/>
    <property type="molecule type" value="Genomic_DNA"/>
</dbReference>
<evidence type="ECO:0000313" key="1">
    <source>
        <dbReference type="EMBL" id="KAE8929178.1"/>
    </source>
</evidence>
<evidence type="ECO:0000313" key="5">
    <source>
        <dbReference type="EMBL" id="KAE9185757.1"/>
    </source>
</evidence>
<dbReference type="EMBL" id="QXGF01001563">
    <property type="protein sequence ID" value="KAE8929178.1"/>
    <property type="molecule type" value="Genomic_DNA"/>
</dbReference>
<evidence type="ECO:0000313" key="8">
    <source>
        <dbReference type="EMBL" id="KAE9316727.1"/>
    </source>
</evidence>
<dbReference type="Proteomes" id="UP000460718">
    <property type="component" value="Unassembled WGS sequence"/>
</dbReference>
<evidence type="ECO:0000313" key="11">
    <source>
        <dbReference type="Proteomes" id="UP000437068"/>
    </source>
</evidence>
<reference evidence="9 10" key="1">
    <citation type="submission" date="2018-08" db="EMBL/GenBank/DDBJ databases">
        <title>Genomic investigation of the strawberry pathogen Phytophthora fragariae indicates pathogenicity is determined by transcriptional variation in three key races.</title>
        <authorList>
            <person name="Adams T.M."/>
            <person name="Armitage A.D."/>
            <person name="Sobczyk M.K."/>
            <person name="Bates H.J."/>
            <person name="Dunwell J.M."/>
            <person name="Nellist C.F."/>
            <person name="Harrison R.J."/>
        </authorList>
    </citation>
    <scope>NUCLEOTIDE SEQUENCE [LARGE SCALE GENOMIC DNA]</scope>
    <source>
        <strain evidence="7 11">A4</strain>
        <strain evidence="6 12">BC-1</strain>
        <strain evidence="5 10">NOV-27</strain>
        <strain evidence="4 13">NOV-5</strain>
        <strain evidence="3 14">NOV-71</strain>
        <strain evidence="8 16">NOV-77</strain>
        <strain evidence="1 9">NOV-9</strain>
        <strain evidence="2 15">SCRP245</strain>
    </source>
</reference>
<dbReference type="Proteomes" id="UP000441208">
    <property type="component" value="Unassembled WGS sequence"/>
</dbReference>
<evidence type="ECO:0000313" key="4">
    <source>
        <dbReference type="EMBL" id="KAE9152439.1"/>
    </source>
</evidence>
<dbReference type="Proteomes" id="UP000433483">
    <property type="component" value="Unassembled WGS sequence"/>
</dbReference>
<evidence type="ECO:0000313" key="7">
    <source>
        <dbReference type="EMBL" id="KAE9291975.1"/>
    </source>
</evidence>
<dbReference type="EMBL" id="QXGA01000105">
    <property type="protein sequence ID" value="KAE9152439.1"/>
    <property type="molecule type" value="Genomic_DNA"/>
</dbReference>
<evidence type="ECO:0000313" key="10">
    <source>
        <dbReference type="Proteomes" id="UP000433483"/>
    </source>
</evidence>
<evidence type="ECO:0000313" key="3">
    <source>
        <dbReference type="EMBL" id="KAE9088760.1"/>
    </source>
</evidence>
<evidence type="ECO:0000313" key="2">
    <source>
        <dbReference type="EMBL" id="KAE9007619.1"/>
    </source>
</evidence>
<evidence type="ECO:0000313" key="9">
    <source>
        <dbReference type="Proteomes" id="UP000429523"/>
    </source>
</evidence>
<evidence type="ECO:0000313" key="13">
    <source>
        <dbReference type="Proteomes" id="UP000440732"/>
    </source>
</evidence>
<dbReference type="EMBL" id="QXGD01001607">
    <property type="protein sequence ID" value="KAE9202569.1"/>
    <property type="molecule type" value="Genomic_DNA"/>
</dbReference>
<dbReference type="EMBL" id="QXFW01000601">
    <property type="protein sequence ID" value="KAE9007619.1"/>
    <property type="molecule type" value="Genomic_DNA"/>
</dbReference>
<dbReference type="EMBL" id="QXFY01001481">
    <property type="protein sequence ID" value="KAE9316727.1"/>
    <property type="molecule type" value="Genomic_DNA"/>
</dbReference>
<dbReference type="AlphaFoldDB" id="A0A6A3UNX0"/>
<protein>
    <submittedName>
        <fullName evidence="4">Uncharacterized protein</fullName>
    </submittedName>
</protein>
<name>A0A6A3UNX0_9STRA</name>
<accession>A0A6A3UNX0</accession>
<dbReference type="EMBL" id="QXFZ01001540">
    <property type="protein sequence ID" value="KAE9088760.1"/>
    <property type="molecule type" value="Genomic_DNA"/>
</dbReference>
<comment type="caution">
    <text evidence="4">The sequence shown here is derived from an EMBL/GenBank/DDBJ whole genome shotgun (WGS) entry which is preliminary data.</text>
</comment>
<dbReference type="Proteomes" id="UP000486351">
    <property type="component" value="Unassembled WGS sequence"/>
</dbReference>
<evidence type="ECO:0000313" key="6">
    <source>
        <dbReference type="EMBL" id="KAE9202569.1"/>
    </source>
</evidence>
<proteinExistence type="predicted"/>
<sequence length="66" mass="7253">MGSTQTLSGRVASRTRCGSKLRVLTSFSVCSLLPRSRTSCSGALPIHCRSDLPFCWCRRADFRADS</sequence>
<dbReference type="Proteomes" id="UP000440732">
    <property type="component" value="Unassembled WGS sequence"/>
</dbReference>
<dbReference type="Proteomes" id="UP000437068">
    <property type="component" value="Unassembled WGS sequence"/>
</dbReference>
<dbReference type="Proteomes" id="UP000440367">
    <property type="component" value="Unassembled WGS sequence"/>
</dbReference>
<gene>
    <name evidence="7" type="ORF">PF001_g18919</name>
    <name evidence="6" type="ORF">PF002_g21205</name>
    <name evidence="5" type="ORF">PF005_g21127</name>
    <name evidence="4" type="ORF">PF006_g3356</name>
    <name evidence="3" type="ORF">PF007_g19851</name>
    <name evidence="8" type="ORF">PF008_g18929</name>
    <name evidence="1" type="ORF">PF009_g20700</name>
    <name evidence="2" type="ORF">PF011_g11055</name>
</gene>
<keyword evidence="10" id="KW-1185">Reference proteome</keyword>
<evidence type="ECO:0000313" key="12">
    <source>
        <dbReference type="Proteomes" id="UP000440367"/>
    </source>
</evidence>
<evidence type="ECO:0000313" key="14">
    <source>
        <dbReference type="Proteomes" id="UP000441208"/>
    </source>
</evidence>
<evidence type="ECO:0000313" key="16">
    <source>
        <dbReference type="Proteomes" id="UP000486351"/>
    </source>
</evidence>
<dbReference type="EMBL" id="QXGB01001773">
    <property type="protein sequence ID" value="KAE9185757.1"/>
    <property type="molecule type" value="Genomic_DNA"/>
</dbReference>
<organism evidence="4 13">
    <name type="scientific">Phytophthora fragariae</name>
    <dbReference type="NCBI Taxonomy" id="53985"/>
    <lineage>
        <taxon>Eukaryota</taxon>
        <taxon>Sar</taxon>
        <taxon>Stramenopiles</taxon>
        <taxon>Oomycota</taxon>
        <taxon>Peronosporomycetes</taxon>
        <taxon>Peronosporales</taxon>
        <taxon>Peronosporaceae</taxon>
        <taxon>Phytophthora</taxon>
    </lineage>
</organism>